<dbReference type="OrthoDB" id="205108at2759"/>
<dbReference type="GO" id="GO:0000009">
    <property type="term" value="F:alpha-1,6-mannosyltransferase activity"/>
    <property type="evidence" value="ECO:0007669"/>
    <property type="project" value="EnsemblFungi"/>
</dbReference>
<dbReference type="Pfam" id="PF05637">
    <property type="entry name" value="Glyco_transf_34"/>
    <property type="match status" value="1"/>
</dbReference>
<comment type="similarity">
    <text evidence="1">Belongs to the glycosyltransferase 34 family.</text>
</comment>
<dbReference type="KEGG" id="ndi:NDAI_0B00360"/>
<evidence type="ECO:0000313" key="6">
    <source>
        <dbReference type="Proteomes" id="UP000000689"/>
    </source>
</evidence>
<proteinExistence type="inferred from homology"/>
<evidence type="ECO:0008006" key="7">
    <source>
        <dbReference type="Google" id="ProtNLM"/>
    </source>
</evidence>
<evidence type="ECO:0000256" key="2">
    <source>
        <dbReference type="ARBA" id="ARBA00022676"/>
    </source>
</evidence>
<dbReference type="PANTHER" id="PTHR31306">
    <property type="entry name" value="ALPHA-1,6-MANNOSYLTRANSFERASE MNN11-RELATED"/>
    <property type="match status" value="1"/>
</dbReference>
<dbReference type="GeneID" id="11498113"/>
<dbReference type="AlphaFoldDB" id="G0W5K9"/>
<dbReference type="RefSeq" id="XP_003668313.1">
    <property type="nucleotide sequence ID" value="XM_003668265.1"/>
</dbReference>
<dbReference type="OMA" id="IKTYNHF"/>
<dbReference type="Gene3D" id="3.90.550.10">
    <property type="entry name" value="Spore Coat Polysaccharide Biosynthesis Protein SpsA, Chain A"/>
    <property type="match status" value="1"/>
</dbReference>
<dbReference type="HOGENOM" id="CLU_021434_1_0_1"/>
<accession>G0W5K9</accession>
<dbReference type="PANTHER" id="PTHR31306:SF10">
    <property type="entry name" value="ALPHA-1,6-MANNOSYLTRANSFERASE MNN11-RELATED"/>
    <property type="match status" value="1"/>
</dbReference>
<name>G0W5K9_NAUDC</name>
<reference evidence="5 6" key="1">
    <citation type="journal article" date="2011" name="Proc. Natl. Acad. Sci. U.S.A.">
        <title>Evolutionary erosion of yeast sex chromosomes by mating-type switching accidents.</title>
        <authorList>
            <person name="Gordon J.L."/>
            <person name="Armisen D."/>
            <person name="Proux-Wera E."/>
            <person name="Oheigeartaigh S.S."/>
            <person name="Byrne K.P."/>
            <person name="Wolfe K.H."/>
        </authorList>
    </citation>
    <scope>NUCLEOTIDE SEQUENCE [LARGE SCALE GENOMIC DNA]</scope>
    <source>
        <strain evidence="6">ATCC 10597 / BCRC 20456 / CBS 421 / NBRC 0211 / NRRL Y-12639</strain>
    </source>
</reference>
<gene>
    <name evidence="5" type="primary">NDAI0B00360</name>
    <name evidence="5" type="ordered locus">NDAI_0B00360</name>
</gene>
<dbReference type="GO" id="GO:0006487">
    <property type="term" value="P:protein N-linked glycosylation"/>
    <property type="evidence" value="ECO:0007669"/>
    <property type="project" value="EnsemblFungi"/>
</dbReference>
<keyword evidence="4" id="KW-0812">Transmembrane</keyword>
<dbReference type="GO" id="GO:0000136">
    <property type="term" value="C:mannan polymerase complex"/>
    <property type="evidence" value="ECO:0007669"/>
    <property type="project" value="EnsemblFungi"/>
</dbReference>
<dbReference type="STRING" id="1071378.G0W5K9"/>
<evidence type="ECO:0000256" key="1">
    <source>
        <dbReference type="ARBA" id="ARBA00005664"/>
    </source>
</evidence>
<evidence type="ECO:0000256" key="4">
    <source>
        <dbReference type="SAM" id="Phobius"/>
    </source>
</evidence>
<feature type="transmembrane region" description="Helical" evidence="4">
    <location>
        <begin position="49"/>
        <end position="68"/>
    </location>
</feature>
<dbReference type="eggNOG" id="KOG4748">
    <property type="taxonomic scope" value="Eukaryota"/>
</dbReference>
<keyword evidence="4" id="KW-1133">Transmembrane helix</keyword>
<dbReference type="GO" id="GO:0000032">
    <property type="term" value="P:cell wall mannoprotein biosynthetic process"/>
    <property type="evidence" value="ECO:0007669"/>
    <property type="project" value="EnsemblFungi"/>
</dbReference>
<keyword evidence="3" id="KW-0808">Transferase</keyword>
<evidence type="ECO:0000256" key="3">
    <source>
        <dbReference type="ARBA" id="ARBA00022679"/>
    </source>
</evidence>
<keyword evidence="2" id="KW-0328">Glycosyltransferase</keyword>
<dbReference type="EMBL" id="HE580268">
    <property type="protein sequence ID" value="CCD23070.1"/>
    <property type="molecule type" value="Genomic_DNA"/>
</dbReference>
<keyword evidence="4" id="KW-0472">Membrane</keyword>
<dbReference type="Proteomes" id="UP000000689">
    <property type="component" value="Chromosome 2"/>
</dbReference>
<dbReference type="InterPro" id="IPR029044">
    <property type="entry name" value="Nucleotide-diphossugar_trans"/>
</dbReference>
<sequence length="424" mass="48650">MVFKPKSNVKNQTFNNDSSASSWFLGLSNSVPRNNKIWLNIKRKFNVKILSLITTFILTLYIFSKLFYPSSISSRSSHTPEHGLYIHELPASSRLIFPHVEHAPVLKEVGINSLYIQRHEMDGTKKFVLKPDDKPLTDDEKKKTNDQVLLVKKSFLDHGKLVYRKNSAEPEIVIVTLIDFENYELESIVKIVQNRVDYAQKHKYGVYIRWAQEFLPLVENQNVLESYDKFKPIVMRAAMHAFPRAKYIFYVDKDSLIMNLDLSLQRNLLEPSVLDLGLLKNVPVIPQSNIRTYNHFNPEDASIIIPQSSDGVLDSSSFIIANDQFGKVFLEYLNNPLIVNFDWANLHAAMGHVLQWHPTLLKKTGLVIPKLLASQYDSTRSIDKASSDSYHYTTGDLIASLKGCKERNSCARDIDTLYSKIKKR</sequence>
<dbReference type="InterPro" id="IPR008630">
    <property type="entry name" value="Glyco_trans_34"/>
</dbReference>
<keyword evidence="6" id="KW-1185">Reference proteome</keyword>
<organism evidence="5 6">
    <name type="scientific">Naumovozyma dairenensis (strain ATCC 10597 / BCRC 20456 / CBS 421 / NBRC 0211 / NRRL Y-12639)</name>
    <name type="common">Saccharomyces dairenensis</name>
    <dbReference type="NCBI Taxonomy" id="1071378"/>
    <lineage>
        <taxon>Eukaryota</taxon>
        <taxon>Fungi</taxon>
        <taxon>Dikarya</taxon>
        <taxon>Ascomycota</taxon>
        <taxon>Saccharomycotina</taxon>
        <taxon>Saccharomycetes</taxon>
        <taxon>Saccharomycetales</taxon>
        <taxon>Saccharomycetaceae</taxon>
        <taxon>Naumovozyma</taxon>
    </lineage>
</organism>
<evidence type="ECO:0000313" key="5">
    <source>
        <dbReference type="EMBL" id="CCD23070.1"/>
    </source>
</evidence>
<protein>
    <recommendedName>
        <fullName evidence="7">Alpha-1,6-mannosyltransferase MNN11</fullName>
    </recommendedName>
</protein>